<feature type="domain" description="HTH cro/C1-type" evidence="2">
    <location>
        <begin position="7"/>
        <end position="61"/>
    </location>
</feature>
<evidence type="ECO:0000313" key="4">
    <source>
        <dbReference type="Proteomes" id="UP000192477"/>
    </source>
</evidence>
<dbReference type="CDD" id="cd00093">
    <property type="entry name" value="HTH_XRE"/>
    <property type="match status" value="1"/>
</dbReference>
<dbReference type="Proteomes" id="UP000192477">
    <property type="component" value="Unassembled WGS sequence"/>
</dbReference>
<dbReference type="PANTHER" id="PTHR46797">
    <property type="entry name" value="HTH-TYPE TRANSCRIPTIONAL REGULATOR"/>
    <property type="match status" value="1"/>
</dbReference>
<reference evidence="3 4" key="1">
    <citation type="journal article" date="2017" name="BMC Microbiol.">
        <title>Comparative genomics of Enterococcus spp. isolated from bovine feces.</title>
        <authorList>
            <person name="Beukers A.G."/>
            <person name="Zaheer R."/>
            <person name="Goji N."/>
            <person name="Amoako K.K."/>
            <person name="Chaves A.V."/>
            <person name="Ward M.P."/>
            <person name="McAllister T.A."/>
        </authorList>
    </citation>
    <scope>NUCLEOTIDE SEQUENCE [LARGE SCALE GENOMIC DNA]</scope>
    <source>
        <strain evidence="3 4">F1129D 143</strain>
    </source>
</reference>
<dbReference type="GO" id="GO:0003700">
    <property type="term" value="F:DNA-binding transcription factor activity"/>
    <property type="evidence" value="ECO:0007669"/>
    <property type="project" value="TreeGrafter"/>
</dbReference>
<dbReference type="STRING" id="112904.BH747_12020"/>
<dbReference type="PROSITE" id="PS50943">
    <property type="entry name" value="HTH_CROC1"/>
    <property type="match status" value="1"/>
</dbReference>
<dbReference type="PANTHER" id="PTHR46797:SF2">
    <property type="entry name" value="TRANSCRIPTIONAL REGULATOR"/>
    <property type="match status" value="1"/>
</dbReference>
<name>A0A1V8Y735_9ENTE</name>
<organism evidence="3 4">
    <name type="scientific">Enterococcus villorum</name>
    <dbReference type="NCBI Taxonomy" id="112904"/>
    <lineage>
        <taxon>Bacteria</taxon>
        <taxon>Bacillati</taxon>
        <taxon>Bacillota</taxon>
        <taxon>Bacilli</taxon>
        <taxon>Lactobacillales</taxon>
        <taxon>Enterococcaceae</taxon>
        <taxon>Enterococcus</taxon>
    </lineage>
</organism>
<dbReference type="SUPFAM" id="SSF47413">
    <property type="entry name" value="lambda repressor-like DNA-binding domains"/>
    <property type="match status" value="1"/>
</dbReference>
<evidence type="ECO:0000259" key="2">
    <source>
        <dbReference type="PROSITE" id="PS50943"/>
    </source>
</evidence>
<accession>A0A1V8Y735</accession>
<gene>
    <name evidence="3" type="ORF">BH747_12020</name>
</gene>
<dbReference type="GO" id="GO:0005829">
    <property type="term" value="C:cytosol"/>
    <property type="evidence" value="ECO:0007669"/>
    <property type="project" value="TreeGrafter"/>
</dbReference>
<dbReference type="Pfam" id="PF01381">
    <property type="entry name" value="HTH_3"/>
    <property type="match status" value="1"/>
</dbReference>
<dbReference type="OrthoDB" id="9814553at2"/>
<protein>
    <recommendedName>
        <fullName evidence="2">HTH cro/C1-type domain-containing protein</fullName>
    </recommendedName>
</protein>
<keyword evidence="1" id="KW-0238">DNA-binding</keyword>
<dbReference type="EMBL" id="MJEA01000017">
    <property type="protein sequence ID" value="OQO68402.1"/>
    <property type="molecule type" value="Genomic_DNA"/>
</dbReference>
<dbReference type="AlphaFoldDB" id="A0A1V8Y735"/>
<dbReference type="InterPro" id="IPR050807">
    <property type="entry name" value="TransReg_Diox_bact_type"/>
</dbReference>
<dbReference type="InterPro" id="IPR001387">
    <property type="entry name" value="Cro/C1-type_HTH"/>
</dbReference>
<dbReference type="RefSeq" id="WP_081184777.1">
    <property type="nucleotide sequence ID" value="NZ_MJEA01000017.1"/>
</dbReference>
<dbReference type="GO" id="GO:0003677">
    <property type="term" value="F:DNA binding"/>
    <property type="evidence" value="ECO:0007669"/>
    <property type="project" value="UniProtKB-KW"/>
</dbReference>
<evidence type="ECO:0000256" key="1">
    <source>
        <dbReference type="ARBA" id="ARBA00023125"/>
    </source>
</evidence>
<sequence>MNIGIRLKEIRTAKNISARQLALSIGLDPTQISKIENGKSVPSLQSLIKICDSLEISLADFFSDEISVLDQEILNESKFLTTQQKQTLINFLRSFRN</sequence>
<dbReference type="InterPro" id="IPR010982">
    <property type="entry name" value="Lambda_DNA-bd_dom_sf"/>
</dbReference>
<proteinExistence type="predicted"/>
<dbReference type="Gene3D" id="1.10.260.40">
    <property type="entry name" value="lambda repressor-like DNA-binding domains"/>
    <property type="match status" value="1"/>
</dbReference>
<comment type="caution">
    <text evidence="3">The sequence shown here is derived from an EMBL/GenBank/DDBJ whole genome shotgun (WGS) entry which is preliminary data.</text>
</comment>
<dbReference type="SMART" id="SM00530">
    <property type="entry name" value="HTH_XRE"/>
    <property type="match status" value="1"/>
</dbReference>
<evidence type="ECO:0000313" key="3">
    <source>
        <dbReference type="EMBL" id="OQO68402.1"/>
    </source>
</evidence>